<dbReference type="InterPro" id="IPR036874">
    <property type="entry name" value="Carbonic_anhydrase_sf"/>
</dbReference>
<dbReference type="SMART" id="SM00947">
    <property type="entry name" value="Pro_CA"/>
    <property type="match status" value="1"/>
</dbReference>
<reference evidence="9" key="1">
    <citation type="journal article" date="2019" name="Int. J. Syst. Evol. Microbiol.">
        <title>The Global Catalogue of Microorganisms (GCM) 10K type strain sequencing project: providing services to taxonomists for standard genome sequencing and annotation.</title>
        <authorList>
            <consortium name="The Broad Institute Genomics Platform"/>
            <consortium name="The Broad Institute Genome Sequencing Center for Infectious Disease"/>
            <person name="Wu L."/>
            <person name="Ma J."/>
        </authorList>
    </citation>
    <scope>NUCLEOTIDE SEQUENCE [LARGE SCALE GENOMIC DNA]</scope>
    <source>
        <strain evidence="9">CCUG 57942</strain>
    </source>
</reference>
<dbReference type="RefSeq" id="WP_377091056.1">
    <property type="nucleotide sequence ID" value="NZ_JBHSJL010000014.1"/>
</dbReference>
<dbReference type="EMBL" id="JBHUJB010000037">
    <property type="protein sequence ID" value="MFD2159110.1"/>
    <property type="molecule type" value="Genomic_DNA"/>
</dbReference>
<evidence type="ECO:0000313" key="9">
    <source>
        <dbReference type="Proteomes" id="UP001597389"/>
    </source>
</evidence>
<sequence>MAGIEKILRNNEEWAASITDSNPEYFKQLAEGQSPEYLWIGCADSRVDPATLLGLEPGEVFVHRNVANLVVHADFNSLAVIHYSVEYLKVKHIIVCGHYGCGGVQAAMSGKRFGLVDSWIRHVDDVMSVYKDELDALDEEARFQRLCELNAIEQAVHMSQSPPVLDAWERGQELTIHPMVFDLASGQLKPVGSAITEQQRFGLGKRDSFQAR</sequence>
<dbReference type="SUPFAM" id="SSF53056">
    <property type="entry name" value="beta-carbonic anhydrase, cab"/>
    <property type="match status" value="1"/>
</dbReference>
<evidence type="ECO:0000256" key="7">
    <source>
        <dbReference type="ARBA" id="ARBA00048348"/>
    </source>
</evidence>
<dbReference type="PROSITE" id="PS00704">
    <property type="entry name" value="PROK_CO2_ANHYDRASE_1"/>
    <property type="match status" value="1"/>
</dbReference>
<name>A0ABW4ZB14_9BACT</name>
<comment type="similarity">
    <text evidence="2">Belongs to the beta-class carbonic anhydrase family.</text>
</comment>
<evidence type="ECO:0000313" key="8">
    <source>
        <dbReference type="EMBL" id="MFD2159110.1"/>
    </source>
</evidence>
<dbReference type="CDD" id="cd00883">
    <property type="entry name" value="beta_CA_cladeA"/>
    <property type="match status" value="1"/>
</dbReference>
<organism evidence="8 9">
    <name type="scientific">Rubritalea tangerina</name>
    <dbReference type="NCBI Taxonomy" id="430798"/>
    <lineage>
        <taxon>Bacteria</taxon>
        <taxon>Pseudomonadati</taxon>
        <taxon>Verrucomicrobiota</taxon>
        <taxon>Verrucomicrobiia</taxon>
        <taxon>Verrucomicrobiales</taxon>
        <taxon>Rubritaleaceae</taxon>
        <taxon>Rubritalea</taxon>
    </lineage>
</organism>
<dbReference type="PANTHER" id="PTHR11002:SF76">
    <property type="entry name" value="CARBONIC ANHYDRASE"/>
    <property type="match status" value="1"/>
</dbReference>
<dbReference type="InterPro" id="IPR001765">
    <property type="entry name" value="Carbonic_anhydrase"/>
</dbReference>
<keyword evidence="4" id="KW-0479">Metal-binding</keyword>
<keyword evidence="5" id="KW-0862">Zinc</keyword>
<comment type="caution">
    <text evidence="8">The sequence shown here is derived from an EMBL/GenBank/DDBJ whole genome shotgun (WGS) entry which is preliminary data.</text>
</comment>
<dbReference type="Pfam" id="PF00484">
    <property type="entry name" value="Pro_CA"/>
    <property type="match status" value="1"/>
</dbReference>
<gene>
    <name evidence="8" type="ORF">ACFSW8_09390</name>
</gene>
<evidence type="ECO:0000256" key="6">
    <source>
        <dbReference type="ARBA" id="ARBA00023239"/>
    </source>
</evidence>
<dbReference type="PANTHER" id="PTHR11002">
    <property type="entry name" value="CARBONIC ANHYDRASE"/>
    <property type="match status" value="1"/>
</dbReference>
<keyword evidence="6" id="KW-0456">Lyase</keyword>
<accession>A0ABW4ZB14</accession>
<dbReference type="InterPro" id="IPR015892">
    <property type="entry name" value="Carbonic_anhydrase_CS"/>
</dbReference>
<comment type="catalytic activity">
    <reaction evidence="7">
        <text>hydrogencarbonate + H(+) = CO2 + H2O</text>
        <dbReference type="Rhea" id="RHEA:10748"/>
        <dbReference type="ChEBI" id="CHEBI:15377"/>
        <dbReference type="ChEBI" id="CHEBI:15378"/>
        <dbReference type="ChEBI" id="CHEBI:16526"/>
        <dbReference type="ChEBI" id="CHEBI:17544"/>
        <dbReference type="EC" id="4.2.1.1"/>
    </reaction>
</comment>
<keyword evidence="9" id="KW-1185">Reference proteome</keyword>
<evidence type="ECO:0000256" key="5">
    <source>
        <dbReference type="ARBA" id="ARBA00022833"/>
    </source>
</evidence>
<evidence type="ECO:0000256" key="2">
    <source>
        <dbReference type="ARBA" id="ARBA00006217"/>
    </source>
</evidence>
<proteinExistence type="inferred from homology"/>
<dbReference type="Gene3D" id="3.40.1050.10">
    <property type="entry name" value="Carbonic anhydrase"/>
    <property type="match status" value="1"/>
</dbReference>
<evidence type="ECO:0000256" key="4">
    <source>
        <dbReference type="ARBA" id="ARBA00022723"/>
    </source>
</evidence>
<dbReference type="EC" id="4.2.1.1" evidence="3"/>
<evidence type="ECO:0000256" key="1">
    <source>
        <dbReference type="ARBA" id="ARBA00001947"/>
    </source>
</evidence>
<dbReference type="Proteomes" id="UP001597389">
    <property type="component" value="Unassembled WGS sequence"/>
</dbReference>
<protein>
    <recommendedName>
        <fullName evidence="3">carbonic anhydrase</fullName>
        <ecNumber evidence="3">4.2.1.1</ecNumber>
    </recommendedName>
</protein>
<evidence type="ECO:0000256" key="3">
    <source>
        <dbReference type="ARBA" id="ARBA00012925"/>
    </source>
</evidence>
<comment type="cofactor">
    <cofactor evidence="1">
        <name>Zn(2+)</name>
        <dbReference type="ChEBI" id="CHEBI:29105"/>
    </cofactor>
</comment>